<evidence type="ECO:0000256" key="7">
    <source>
        <dbReference type="RuleBase" id="RU003792"/>
    </source>
</evidence>
<dbReference type="RefSeq" id="WP_243333268.1">
    <property type="nucleotide sequence ID" value="NZ_AP027081.1"/>
</dbReference>
<proteinExistence type="inferred from homology"/>
<dbReference type="InterPro" id="IPR020103">
    <property type="entry name" value="PsdUridine_synth_cat_dom_sf"/>
</dbReference>
<evidence type="ECO:0000256" key="1">
    <source>
        <dbReference type="ARBA" id="ARBA00009375"/>
    </source>
</evidence>
<comment type="similarity">
    <text evidence="1 4 7">Belongs to the tRNA pseudouridine synthase TruA family.</text>
</comment>
<dbReference type="GO" id="GO:0160147">
    <property type="term" value="F:tRNA pseudouridine(38-40) synthase activity"/>
    <property type="evidence" value="ECO:0007669"/>
    <property type="project" value="UniProtKB-EC"/>
</dbReference>
<dbReference type="Gene3D" id="3.30.70.580">
    <property type="entry name" value="Pseudouridine synthase I, catalytic domain, N-terminal subdomain"/>
    <property type="match status" value="1"/>
</dbReference>
<feature type="active site" description="Nucleophile" evidence="4 5">
    <location>
        <position position="53"/>
    </location>
</feature>
<evidence type="ECO:0000256" key="4">
    <source>
        <dbReference type="HAMAP-Rule" id="MF_00171"/>
    </source>
</evidence>
<dbReference type="GO" id="GO:0003723">
    <property type="term" value="F:RNA binding"/>
    <property type="evidence" value="ECO:0007669"/>
    <property type="project" value="InterPro"/>
</dbReference>
<dbReference type="PIRSF" id="PIRSF001430">
    <property type="entry name" value="tRNA_psdUrid_synth"/>
    <property type="match status" value="1"/>
</dbReference>
<dbReference type="Pfam" id="PF01416">
    <property type="entry name" value="PseudoU_synth_1"/>
    <property type="match status" value="1"/>
</dbReference>
<evidence type="ECO:0000313" key="10">
    <source>
        <dbReference type="Proteomes" id="UP001228113"/>
    </source>
</evidence>
<accession>A0AA48KBK8</accession>
<dbReference type="InterPro" id="IPR020094">
    <property type="entry name" value="TruA/RsuA/RluB/E/F_N"/>
</dbReference>
<dbReference type="NCBIfam" id="TIGR00071">
    <property type="entry name" value="hisT_truA"/>
    <property type="match status" value="1"/>
</dbReference>
<protein>
    <recommendedName>
        <fullName evidence="4">tRNA pseudouridine synthase A</fullName>
        <ecNumber evidence="4">5.4.99.12</ecNumber>
    </recommendedName>
    <alternativeName>
        <fullName evidence="4">tRNA pseudouridine(38-40) synthase</fullName>
    </alternativeName>
    <alternativeName>
        <fullName evidence="4">tRNA pseudouridylate synthase I</fullName>
    </alternativeName>
    <alternativeName>
        <fullName evidence="4">tRNA-uridine isomerase I</fullName>
    </alternativeName>
</protein>
<evidence type="ECO:0000256" key="3">
    <source>
        <dbReference type="ARBA" id="ARBA00023235"/>
    </source>
</evidence>
<dbReference type="Gene3D" id="3.30.70.660">
    <property type="entry name" value="Pseudouridine synthase I, catalytic domain, C-terminal subdomain"/>
    <property type="match status" value="1"/>
</dbReference>
<evidence type="ECO:0000313" key="9">
    <source>
        <dbReference type="EMBL" id="BDU76219.1"/>
    </source>
</evidence>
<comment type="catalytic activity">
    <reaction evidence="4 7">
        <text>uridine(38/39/40) in tRNA = pseudouridine(38/39/40) in tRNA</text>
        <dbReference type="Rhea" id="RHEA:22376"/>
        <dbReference type="Rhea" id="RHEA-COMP:10085"/>
        <dbReference type="Rhea" id="RHEA-COMP:10087"/>
        <dbReference type="ChEBI" id="CHEBI:65314"/>
        <dbReference type="ChEBI" id="CHEBI:65315"/>
        <dbReference type="EC" id="5.4.99.12"/>
    </reaction>
</comment>
<keyword evidence="2 4" id="KW-0819">tRNA processing</keyword>
<dbReference type="SUPFAM" id="SSF55120">
    <property type="entry name" value="Pseudouridine synthase"/>
    <property type="match status" value="1"/>
</dbReference>
<dbReference type="InterPro" id="IPR020097">
    <property type="entry name" value="PsdUridine_synth_TruA_a/b_dom"/>
</dbReference>
<keyword evidence="3 4" id="KW-0413">Isomerase</keyword>
<feature type="domain" description="Pseudouridine synthase I TruA alpha/beta" evidence="8">
    <location>
        <begin position="146"/>
        <end position="247"/>
    </location>
</feature>
<dbReference type="Proteomes" id="UP001228113">
    <property type="component" value="Chromosome"/>
</dbReference>
<evidence type="ECO:0000256" key="5">
    <source>
        <dbReference type="PIRSR" id="PIRSR001430-1"/>
    </source>
</evidence>
<dbReference type="InterPro" id="IPR020095">
    <property type="entry name" value="PsdUridine_synth_TruA_C"/>
</dbReference>
<name>A0AA48KBK8_9BACT</name>
<sequence>MTRPYFLRCAYVGSGFSGFQIQTTLRSVQGELWRALRAFDPDAPMPQGTGRTDAGVHARAQGVLVQLARDWDPYRLLAAFNAHLERDVRIMKAQAAPEAFFPRAHAVAKRYVYRIQEGPAEDPFLRPFRWHVHGAAPLDRAAMARAASALVGLHDFSTFRHHECAASSTVKRVHAVRLEGEGPSLDLVFEGNRFLMHMVRIMAGTLVEVGKGRIPAGEMPAILAARDRRRAGITAPPHGLCLEEVWYQARWGVGEPSPWPEEEGLS</sequence>
<comment type="subunit">
    <text evidence="4">Homodimer.</text>
</comment>
<gene>
    <name evidence="9" type="primary">truA_1</name>
    <name evidence="4" type="synonym">truA</name>
    <name evidence="9" type="ORF">METESE_11770</name>
</gene>
<evidence type="ECO:0000256" key="6">
    <source>
        <dbReference type="PIRSR" id="PIRSR001430-2"/>
    </source>
</evidence>
<dbReference type="PANTHER" id="PTHR11142:SF0">
    <property type="entry name" value="TRNA PSEUDOURIDINE SYNTHASE-LIKE 1"/>
    <property type="match status" value="1"/>
</dbReference>
<dbReference type="PANTHER" id="PTHR11142">
    <property type="entry name" value="PSEUDOURIDYLATE SYNTHASE"/>
    <property type="match status" value="1"/>
</dbReference>
<dbReference type="EMBL" id="AP027081">
    <property type="protein sequence ID" value="BDU76219.1"/>
    <property type="molecule type" value="Genomic_DNA"/>
</dbReference>
<feature type="binding site" evidence="4 6">
    <location>
        <position position="111"/>
    </location>
    <ligand>
        <name>substrate</name>
    </ligand>
</feature>
<dbReference type="KEGG" id="msea:METESE_11770"/>
<evidence type="ECO:0000256" key="2">
    <source>
        <dbReference type="ARBA" id="ARBA00022694"/>
    </source>
</evidence>
<evidence type="ECO:0000259" key="8">
    <source>
        <dbReference type="Pfam" id="PF01416"/>
    </source>
</evidence>
<keyword evidence="10" id="KW-1185">Reference proteome</keyword>
<dbReference type="AlphaFoldDB" id="A0AA48KBK8"/>
<reference evidence="9" key="1">
    <citation type="journal article" date="2023" name="Int. J. Syst. Evol. Microbiol.">
        <title>Mesoterricola silvestris gen. nov., sp. nov., Mesoterricola sediminis sp. nov., Geothrix oryzae sp. nov., Geothrix edaphica sp. nov., Geothrix rubra sp. nov., and Geothrix limicola sp. nov., six novel members of Acidobacteriota isolated from soils.</title>
        <authorList>
            <person name="Itoh H."/>
            <person name="Sugisawa Y."/>
            <person name="Mise K."/>
            <person name="Xu Z."/>
            <person name="Kuniyasu M."/>
            <person name="Ushijima N."/>
            <person name="Kawano K."/>
            <person name="Kobayashi E."/>
            <person name="Shiratori Y."/>
            <person name="Masuda Y."/>
            <person name="Senoo K."/>
        </authorList>
    </citation>
    <scope>NUCLEOTIDE SEQUENCE</scope>
    <source>
        <strain evidence="9">W786</strain>
    </source>
</reference>
<dbReference type="EC" id="5.4.99.12" evidence="4"/>
<dbReference type="GO" id="GO:0031119">
    <property type="term" value="P:tRNA pseudouridine synthesis"/>
    <property type="evidence" value="ECO:0007669"/>
    <property type="project" value="UniProtKB-UniRule"/>
</dbReference>
<dbReference type="CDD" id="cd02570">
    <property type="entry name" value="PseudoU_synth_EcTruA"/>
    <property type="match status" value="1"/>
</dbReference>
<organism evidence="9 10">
    <name type="scientific">Mesoterricola sediminis</name>
    <dbReference type="NCBI Taxonomy" id="2927980"/>
    <lineage>
        <taxon>Bacteria</taxon>
        <taxon>Pseudomonadati</taxon>
        <taxon>Acidobacteriota</taxon>
        <taxon>Holophagae</taxon>
        <taxon>Holophagales</taxon>
        <taxon>Holophagaceae</taxon>
        <taxon>Mesoterricola</taxon>
    </lineage>
</organism>
<comment type="caution">
    <text evidence="4">Lacks conserved residue(s) required for the propagation of feature annotation.</text>
</comment>
<comment type="function">
    <text evidence="4">Formation of pseudouridine at positions 38, 39 and 40 in the anticodon stem and loop of transfer RNAs.</text>
</comment>
<dbReference type="InterPro" id="IPR001406">
    <property type="entry name" value="PsdUridine_synth_TruA"/>
</dbReference>
<dbReference type="HAMAP" id="MF_00171">
    <property type="entry name" value="TruA"/>
    <property type="match status" value="1"/>
</dbReference>